<evidence type="ECO:0000313" key="9">
    <source>
        <dbReference type="EMBL" id="AYQ55925.1"/>
    </source>
</evidence>
<name>A0A3G3IJB0_9GAMM</name>
<evidence type="ECO:0000256" key="5">
    <source>
        <dbReference type="ARBA" id="ARBA00022801"/>
    </source>
</evidence>
<protein>
    <submittedName>
        <fullName evidence="9">Twitching motility protein PilT</fullName>
    </submittedName>
</protein>
<keyword evidence="4" id="KW-0479">Metal-binding</keyword>
<dbReference type="RefSeq" id="WP_122950957.1">
    <property type="nucleotide sequence ID" value="NZ_CP024634.1"/>
</dbReference>
<reference evidence="9 10" key="1">
    <citation type="submission" date="2017-11" db="EMBL/GenBank/DDBJ databases">
        <title>Genome sequence of the bacterial symbiont EPR9N from a vent mussel Bathymodiolus thermophilus.</title>
        <authorList>
            <person name="Won Y.-J."/>
        </authorList>
    </citation>
    <scope>NUCLEOTIDE SEQUENCE [LARGE SCALE GENOMIC DNA]</scope>
    <source>
        <strain evidence="9 10">EPR9N</strain>
    </source>
</reference>
<comment type="similarity">
    <text evidence="7">Belongs to the PINc/VapC protein family.</text>
</comment>
<comment type="cofactor">
    <cofactor evidence="1">
        <name>Mg(2+)</name>
        <dbReference type="ChEBI" id="CHEBI:18420"/>
    </cofactor>
</comment>
<accession>A0A3G3IJB0</accession>
<dbReference type="GO" id="GO:0046872">
    <property type="term" value="F:metal ion binding"/>
    <property type="evidence" value="ECO:0007669"/>
    <property type="project" value="UniProtKB-KW"/>
</dbReference>
<dbReference type="PANTHER" id="PTHR33653">
    <property type="entry name" value="RIBONUCLEASE VAPC2"/>
    <property type="match status" value="1"/>
</dbReference>
<evidence type="ECO:0000256" key="4">
    <source>
        <dbReference type="ARBA" id="ARBA00022723"/>
    </source>
</evidence>
<dbReference type="GO" id="GO:0016787">
    <property type="term" value="F:hydrolase activity"/>
    <property type="evidence" value="ECO:0007669"/>
    <property type="project" value="UniProtKB-KW"/>
</dbReference>
<dbReference type="Gene3D" id="3.40.50.1010">
    <property type="entry name" value="5'-nuclease"/>
    <property type="match status" value="1"/>
</dbReference>
<keyword evidence="5" id="KW-0378">Hydrolase</keyword>
<evidence type="ECO:0000259" key="8">
    <source>
        <dbReference type="Pfam" id="PF01850"/>
    </source>
</evidence>
<keyword evidence="6" id="KW-0460">Magnesium</keyword>
<keyword evidence="3" id="KW-0540">Nuclease</keyword>
<sequence length="121" mass="13765">MICLDTNVLIKITKNNIQVIEKLARLNTALYVLFISAMELIIGARNNKEKTKLMAFINQFNLIYMDKNASHLANKLVVKYAKSHHLDIPDALIAASCIEGKFTPWTYNSKDFHYLPGLVLL</sequence>
<dbReference type="Pfam" id="PF01850">
    <property type="entry name" value="PIN"/>
    <property type="match status" value="1"/>
</dbReference>
<dbReference type="SUPFAM" id="SSF88723">
    <property type="entry name" value="PIN domain-like"/>
    <property type="match status" value="1"/>
</dbReference>
<proteinExistence type="inferred from homology"/>
<evidence type="ECO:0000256" key="1">
    <source>
        <dbReference type="ARBA" id="ARBA00001946"/>
    </source>
</evidence>
<dbReference type="GO" id="GO:0004518">
    <property type="term" value="F:nuclease activity"/>
    <property type="evidence" value="ECO:0007669"/>
    <property type="project" value="UniProtKB-KW"/>
</dbReference>
<gene>
    <name evidence="9" type="ORF">MS2017_0169</name>
</gene>
<dbReference type="KEGG" id="bthg:MS2017_0169"/>
<dbReference type="EMBL" id="CP024634">
    <property type="protein sequence ID" value="AYQ55925.1"/>
    <property type="molecule type" value="Genomic_DNA"/>
</dbReference>
<evidence type="ECO:0000313" key="10">
    <source>
        <dbReference type="Proteomes" id="UP000278334"/>
    </source>
</evidence>
<dbReference type="InterPro" id="IPR002716">
    <property type="entry name" value="PIN_dom"/>
</dbReference>
<dbReference type="PANTHER" id="PTHR33653:SF1">
    <property type="entry name" value="RIBONUCLEASE VAPC2"/>
    <property type="match status" value="1"/>
</dbReference>
<organism evidence="9 10">
    <name type="scientific">Bathymodiolus thermophilus thioautotrophic gill symbiont</name>
    <dbReference type="NCBI Taxonomy" id="2360"/>
    <lineage>
        <taxon>Bacteria</taxon>
        <taxon>Pseudomonadati</taxon>
        <taxon>Pseudomonadota</taxon>
        <taxon>Gammaproteobacteria</taxon>
        <taxon>sulfur-oxidizing symbionts</taxon>
    </lineage>
</organism>
<dbReference type="InterPro" id="IPR029060">
    <property type="entry name" value="PIN-like_dom_sf"/>
</dbReference>
<dbReference type="AlphaFoldDB" id="A0A3G3IJB0"/>
<evidence type="ECO:0000256" key="2">
    <source>
        <dbReference type="ARBA" id="ARBA00022649"/>
    </source>
</evidence>
<evidence type="ECO:0000256" key="6">
    <source>
        <dbReference type="ARBA" id="ARBA00022842"/>
    </source>
</evidence>
<dbReference type="InterPro" id="IPR050556">
    <property type="entry name" value="Type_II_TA_system_RNase"/>
</dbReference>
<keyword evidence="2" id="KW-1277">Toxin-antitoxin system</keyword>
<feature type="domain" description="PIN" evidence="8">
    <location>
        <begin position="2"/>
        <end position="103"/>
    </location>
</feature>
<evidence type="ECO:0000256" key="3">
    <source>
        <dbReference type="ARBA" id="ARBA00022722"/>
    </source>
</evidence>
<evidence type="ECO:0000256" key="7">
    <source>
        <dbReference type="ARBA" id="ARBA00038093"/>
    </source>
</evidence>
<dbReference type="Proteomes" id="UP000278334">
    <property type="component" value="Chromosome"/>
</dbReference>